<protein>
    <submittedName>
        <fullName evidence="1">Uncharacterized protein</fullName>
    </submittedName>
</protein>
<dbReference type="GeneID" id="40079246"/>
<gene>
    <name evidence="1" type="primary">92</name>
    <name evidence="1" type="ORF">SEA_KATYUSHA_92</name>
</gene>
<keyword evidence="2" id="KW-1185">Reference proteome</keyword>
<organism evidence="1 2">
    <name type="scientific">Gordonia phage Katyusha</name>
    <dbReference type="NCBI Taxonomy" id="1821555"/>
    <lineage>
        <taxon>Viruses</taxon>
        <taxon>Duplodnaviria</taxon>
        <taxon>Heunggongvirae</taxon>
        <taxon>Uroviricota</taxon>
        <taxon>Caudoviricetes</taxon>
        <taxon>Demosthenesvirus</taxon>
        <taxon>Demosthenesvirus katyusha</taxon>
    </lineage>
</organism>
<proteinExistence type="predicted"/>
<dbReference type="EMBL" id="KU963258">
    <property type="protein sequence ID" value="AMS03485.1"/>
    <property type="molecule type" value="Genomic_DNA"/>
</dbReference>
<dbReference type="KEGG" id="vg:40079246"/>
<dbReference type="Proteomes" id="UP000223856">
    <property type="component" value="Segment"/>
</dbReference>
<evidence type="ECO:0000313" key="1">
    <source>
        <dbReference type="EMBL" id="AMS03485.1"/>
    </source>
</evidence>
<reference evidence="1 2" key="1">
    <citation type="submission" date="2016-03" db="EMBL/GenBank/DDBJ databases">
        <authorList>
            <person name="Green D.E."/>
            <person name="Kennedy B.V."/>
            <person name="Kocak B.Z."/>
            <person name="Moretti M.L."/>
            <person name="Onelangsy F.L."/>
            <person name="Mezghani N.A."/>
            <person name="Thompson P.K."/>
            <person name="Ulbrich M.C."/>
            <person name="Furbee E.C."/>
            <person name="Grubb S.R."/>
            <person name="Warner M.H."/>
            <person name="Montgomery M.T."/>
            <person name="Garlena R.A."/>
            <person name="Russell D.A."/>
            <person name="Pope W.H."/>
            <person name="Jacobs-Sera D."/>
            <person name="Hendrix R.W."/>
            <person name="Hatfull G.F."/>
        </authorList>
    </citation>
    <scope>NUCLEOTIDE SEQUENCE [LARGE SCALE GENOMIC DNA]</scope>
</reference>
<accession>A0A142KBK2</accession>
<name>A0A142KBK2_9CAUD</name>
<sequence>MAHMEVLKVGDLNQWTSWHTQVYDEYLGRVGEHNSGEDPNEVDVATFAAVLHPWHGIGAVVTEVNIASDQLTVVITRSVFIADQPYYADAARHLYVDATPLRTEILR</sequence>
<dbReference type="RefSeq" id="YP_009603367.1">
    <property type="nucleotide sequence ID" value="NC_041950.1"/>
</dbReference>
<evidence type="ECO:0000313" key="2">
    <source>
        <dbReference type="Proteomes" id="UP000223856"/>
    </source>
</evidence>